<protein>
    <submittedName>
        <fullName evidence="5">Hydroxypyruvate isomerase</fullName>
    </submittedName>
</protein>
<dbReference type="PANTHER" id="PTHR43489:SF13">
    <property type="entry name" value="HYDROXYPYRUVATE ISOMERASE"/>
    <property type="match status" value="1"/>
</dbReference>
<dbReference type="InterPro" id="IPR050417">
    <property type="entry name" value="Sugar_Epim/Isomerase"/>
</dbReference>
<keyword evidence="5" id="KW-0670">Pyruvate</keyword>
<name>A0A433J3E6_9PROT</name>
<dbReference type="Gene3D" id="3.20.20.150">
    <property type="entry name" value="Divalent-metal-dependent TIM barrel enzymes"/>
    <property type="match status" value="1"/>
</dbReference>
<dbReference type="Proteomes" id="UP000280346">
    <property type="component" value="Unassembled WGS sequence"/>
</dbReference>
<dbReference type="PIRSF" id="PIRSF006241">
    <property type="entry name" value="HyI"/>
    <property type="match status" value="1"/>
</dbReference>
<dbReference type="EMBL" id="RZIJ01000021">
    <property type="protein sequence ID" value="RUQ66310.1"/>
    <property type="molecule type" value="Genomic_DNA"/>
</dbReference>
<comment type="caution">
    <text evidence="5">The sequence shown here is derived from an EMBL/GenBank/DDBJ whole genome shotgun (WGS) entry which is preliminary data.</text>
</comment>
<comment type="similarity">
    <text evidence="2">Belongs to the hyi family.</text>
</comment>
<dbReference type="NCBIfam" id="NF043033">
    <property type="entry name" value="OxoTetrIsom"/>
    <property type="match status" value="1"/>
</dbReference>
<dbReference type="OrthoDB" id="9786584at2"/>
<evidence type="ECO:0000256" key="1">
    <source>
        <dbReference type="ARBA" id="ARBA00023235"/>
    </source>
</evidence>
<dbReference type="InterPro" id="IPR053398">
    <property type="entry name" value="HPT_OtnI_isomerases"/>
</dbReference>
<evidence type="ECO:0000313" key="6">
    <source>
        <dbReference type="Proteomes" id="UP000280346"/>
    </source>
</evidence>
<evidence type="ECO:0000313" key="5">
    <source>
        <dbReference type="EMBL" id="RUQ66310.1"/>
    </source>
</evidence>
<dbReference type="Pfam" id="PF01261">
    <property type="entry name" value="AP_endonuc_2"/>
    <property type="match status" value="1"/>
</dbReference>
<gene>
    <name evidence="5" type="ORF">EJ913_22585</name>
</gene>
<dbReference type="RefSeq" id="WP_127002127.1">
    <property type="nucleotide sequence ID" value="NZ_JBNPXW010000019.1"/>
</dbReference>
<dbReference type="InterPro" id="IPR036237">
    <property type="entry name" value="Xyl_isomerase-like_sf"/>
</dbReference>
<evidence type="ECO:0000259" key="4">
    <source>
        <dbReference type="Pfam" id="PF01261"/>
    </source>
</evidence>
<dbReference type="AlphaFoldDB" id="A0A433J3E6"/>
<evidence type="ECO:0000256" key="3">
    <source>
        <dbReference type="PIRSR" id="PIRSR006241-50"/>
    </source>
</evidence>
<dbReference type="PANTHER" id="PTHR43489">
    <property type="entry name" value="ISOMERASE"/>
    <property type="match status" value="1"/>
</dbReference>
<dbReference type="GO" id="GO:0008903">
    <property type="term" value="F:hydroxypyruvate isomerase activity"/>
    <property type="evidence" value="ECO:0007669"/>
    <property type="project" value="TreeGrafter"/>
</dbReference>
<accession>A0A433J3E6</accession>
<keyword evidence="6" id="KW-1185">Reference proteome</keyword>
<dbReference type="InterPro" id="IPR026040">
    <property type="entry name" value="HyI-like"/>
</dbReference>
<dbReference type="GO" id="GO:0046487">
    <property type="term" value="P:glyoxylate metabolic process"/>
    <property type="evidence" value="ECO:0007669"/>
    <property type="project" value="TreeGrafter"/>
</dbReference>
<sequence length="268" mass="29302">MRFAANLSLLFTERPFPERFAAAAAAGFDAVEFLFPYGFPAETLAAELNANNLALALFNLPPGDWEAGERGIACLPGREAEFRAGVDRAIAYARALGNRRLHCMAGIVPPGLDRAMALETYVGNLRVAASACLDARLTLLVEPINTRDMPGYLMDRTTLAREVIGRVGAPNLRLQLDLYHAQISEGDLATRIRANADLTDHVQIAGVPDRHEPDSGEVHYPYLFEILATTGYDGFIGCEYRPRGRTEEGLGWLAAWRAGIDRSGLDRS</sequence>
<keyword evidence="1 2" id="KW-0413">Isomerase</keyword>
<reference evidence="5 6" key="1">
    <citation type="submission" date="2018-12" db="EMBL/GenBank/DDBJ databases">
        <authorList>
            <person name="Yang Y."/>
        </authorList>
    </citation>
    <scope>NUCLEOTIDE SEQUENCE [LARGE SCALE GENOMIC DNA]</scope>
    <source>
        <strain evidence="5 6">GSF71</strain>
    </source>
</reference>
<feature type="domain" description="Xylose isomerase-like TIM barrel" evidence="4">
    <location>
        <begin position="20"/>
        <end position="255"/>
    </location>
</feature>
<organism evidence="5 6">
    <name type="scientific">Azospirillum doebereinerae</name>
    <dbReference type="NCBI Taxonomy" id="92933"/>
    <lineage>
        <taxon>Bacteria</taxon>
        <taxon>Pseudomonadati</taxon>
        <taxon>Pseudomonadota</taxon>
        <taxon>Alphaproteobacteria</taxon>
        <taxon>Rhodospirillales</taxon>
        <taxon>Azospirillaceae</taxon>
        <taxon>Azospirillum</taxon>
    </lineage>
</organism>
<feature type="active site" description="Proton donor/acceptor" evidence="3">
    <location>
        <position position="142"/>
    </location>
</feature>
<dbReference type="InterPro" id="IPR013022">
    <property type="entry name" value="Xyl_isomerase-like_TIM-brl"/>
</dbReference>
<feature type="active site" description="Proton donor/acceptor" evidence="3">
    <location>
        <position position="239"/>
    </location>
</feature>
<evidence type="ECO:0000256" key="2">
    <source>
        <dbReference type="PIRNR" id="PIRNR006241"/>
    </source>
</evidence>
<proteinExistence type="inferred from homology"/>
<dbReference type="SUPFAM" id="SSF51658">
    <property type="entry name" value="Xylose isomerase-like"/>
    <property type="match status" value="1"/>
</dbReference>
<dbReference type="FunFam" id="3.20.20.150:FF:000007">
    <property type="entry name" value="Hydroxypyruvate isomerase"/>
    <property type="match status" value="1"/>
</dbReference>